<dbReference type="InterPro" id="IPR021804">
    <property type="entry name" value="DUF3375"/>
</dbReference>
<protein>
    <submittedName>
        <fullName evidence="1">Uncharacterized protein</fullName>
    </submittedName>
</protein>
<name>A0ABU1LB27_9FLAO</name>
<evidence type="ECO:0000313" key="1">
    <source>
        <dbReference type="EMBL" id="MDR6403926.1"/>
    </source>
</evidence>
<proteinExistence type="predicted"/>
<evidence type="ECO:0000313" key="2">
    <source>
        <dbReference type="Proteomes" id="UP001184853"/>
    </source>
</evidence>
<sequence>MNYEKALSLYKNDKTLQLLRAEHFPLLVSFFHLVFKQQDRISYLQTELQSILGDYIFSLQRLGIEDYQKAPVDYLQKWAEQGYLRRYYERADEPMYELSPATENALKWLEDLNKQQFVGTHSRLIQFFDLLQRIVNTT</sequence>
<dbReference type="Pfam" id="PF11855">
    <property type="entry name" value="DUF3375"/>
    <property type="match status" value="1"/>
</dbReference>
<gene>
    <name evidence="1" type="ORF">J2781_000841</name>
</gene>
<dbReference type="Proteomes" id="UP001184853">
    <property type="component" value="Unassembled WGS sequence"/>
</dbReference>
<dbReference type="RefSeq" id="WP_115980401.1">
    <property type="nucleotide sequence ID" value="NZ_JAVDQS010000002.1"/>
</dbReference>
<dbReference type="EMBL" id="JAVDQS010000002">
    <property type="protein sequence ID" value="MDR6403926.1"/>
    <property type="molecule type" value="Genomic_DNA"/>
</dbReference>
<organism evidence="1 2">
    <name type="scientific">Chryseobacterium geocarposphaerae</name>
    <dbReference type="NCBI Taxonomy" id="1416776"/>
    <lineage>
        <taxon>Bacteria</taxon>
        <taxon>Pseudomonadati</taxon>
        <taxon>Bacteroidota</taxon>
        <taxon>Flavobacteriia</taxon>
        <taxon>Flavobacteriales</taxon>
        <taxon>Weeksellaceae</taxon>
        <taxon>Chryseobacterium group</taxon>
        <taxon>Chryseobacterium</taxon>
    </lineage>
</organism>
<reference evidence="1 2" key="1">
    <citation type="submission" date="2023-07" db="EMBL/GenBank/DDBJ databases">
        <title>Sorghum-associated microbial communities from plants grown in Nebraska, USA.</title>
        <authorList>
            <person name="Schachtman D."/>
        </authorList>
    </citation>
    <scope>NUCLEOTIDE SEQUENCE [LARGE SCALE GENOMIC DNA]</scope>
    <source>
        <strain evidence="1 2">DS1709</strain>
    </source>
</reference>
<keyword evidence="2" id="KW-1185">Reference proteome</keyword>
<comment type="caution">
    <text evidence="1">The sequence shown here is derived from an EMBL/GenBank/DDBJ whole genome shotgun (WGS) entry which is preliminary data.</text>
</comment>
<accession>A0ABU1LB27</accession>